<dbReference type="Gene3D" id="1.10.620.20">
    <property type="entry name" value="Ribonucleotide Reductase, subunit A"/>
    <property type="match status" value="1"/>
</dbReference>
<sequence length="483" mass="54925">MLDLINVSYDTQIPNNVGLSTDKRVLKALEKWHPGYISWWNDLIPRDFQESLVYLRTAVSVDPKGWTKFDYVKMPEYRWGILLAPQIADRKIPCGEHAGDAAWQDVPGEYRAMLRRLIVIQGDTEPASVEQQRFLGRTAPSLYDMRNLFQVNVEEGRHLWAMVYLLHKYFGADGRDEADDLLRRSSGSQEAPRMLGAFNEETPDWLSFFMFTYFTDRDGKMQLESLAQSGFDPLSRTCRFMLTEEAHHMFVGETGVGRTIEQTCLMMKKAGIDDPFDINRIRALGVIDLPTIQKKLNLHYTLSLDLFGQEVSTNAANAFNAGIKGRYLESKIADDHRLNGDTYKVWNFVDGKMVQQDVPALTAINMRLRDDYTRDAAGGIGRWNKIIEKMGINFAMKLPHEAFNRKIGVFAGKFFDPAGMVVTQPAFEAGIREWLPTKADGDFIQSLMKPCYEAGKFAGWIAPPKVGIDNQAGDFEYVKLHMA</sequence>
<dbReference type="InterPro" id="IPR009078">
    <property type="entry name" value="Ferritin-like_SF"/>
</dbReference>
<proteinExistence type="predicted"/>
<name>A0A1W9HUA4_9HYPH</name>
<dbReference type="STRING" id="1827387.A4S15_12595"/>
<gene>
    <name evidence="1" type="ORF">A4S15_12595</name>
</gene>
<dbReference type="PANTHER" id="PTHR30458:SF0">
    <property type="entry name" value="1,2-PHENYLACETYL-COA EPOXIDASE, SUBUNIT C"/>
    <property type="match status" value="1"/>
</dbReference>
<dbReference type="InterPro" id="IPR052703">
    <property type="entry name" value="Aromatic_CoA_ox/epox"/>
</dbReference>
<dbReference type="SUPFAM" id="SSF47240">
    <property type="entry name" value="Ferritin-like"/>
    <property type="match status" value="1"/>
</dbReference>
<dbReference type="InterPro" id="IPR012348">
    <property type="entry name" value="RNR-like"/>
</dbReference>
<dbReference type="GO" id="GO:0010124">
    <property type="term" value="P:phenylacetate catabolic process"/>
    <property type="evidence" value="ECO:0007669"/>
    <property type="project" value="TreeGrafter"/>
</dbReference>
<evidence type="ECO:0000313" key="2">
    <source>
        <dbReference type="Proteomes" id="UP000192872"/>
    </source>
</evidence>
<dbReference type="GO" id="GO:0016491">
    <property type="term" value="F:oxidoreductase activity"/>
    <property type="evidence" value="ECO:0007669"/>
    <property type="project" value="InterPro"/>
</dbReference>
<dbReference type="AlphaFoldDB" id="A0A1W9HUA4"/>
<dbReference type="Proteomes" id="UP000192872">
    <property type="component" value="Unassembled WGS sequence"/>
</dbReference>
<organism evidence="1 2">
    <name type="scientific">Candidatus Raskinella chloraquaticus</name>
    <dbReference type="NCBI Taxonomy" id="1951219"/>
    <lineage>
        <taxon>Bacteria</taxon>
        <taxon>Pseudomonadati</taxon>
        <taxon>Pseudomonadota</taxon>
        <taxon>Alphaproteobacteria</taxon>
        <taxon>Hyphomicrobiales</taxon>
        <taxon>Phreatobacteraceae</taxon>
        <taxon>Candidatus Raskinella</taxon>
    </lineage>
</organism>
<dbReference type="NCBIfam" id="TIGR03225">
    <property type="entry name" value="benzo_boxB"/>
    <property type="match status" value="1"/>
</dbReference>
<dbReference type="InterPro" id="IPR017635">
    <property type="entry name" value="Benzoyl_CoA_Oase_BoxB"/>
</dbReference>
<comment type="caution">
    <text evidence="1">The sequence shown here is derived from an EMBL/GenBank/DDBJ whole genome shotgun (WGS) entry which is preliminary data.</text>
</comment>
<accession>A0A1W9HUA4</accession>
<dbReference type="EMBL" id="LWDL01000022">
    <property type="protein sequence ID" value="OQW51055.1"/>
    <property type="molecule type" value="Genomic_DNA"/>
</dbReference>
<protein>
    <submittedName>
        <fullName evidence="1">Benzoyl-CoA oxygenase subunit B</fullName>
    </submittedName>
</protein>
<dbReference type="RefSeq" id="WP_376801893.1">
    <property type="nucleotide sequence ID" value="NZ_DBNB01000003.1"/>
</dbReference>
<dbReference type="PANTHER" id="PTHR30458">
    <property type="entry name" value="PHENYLACETIC ACID DEGRADATION PROTEIN PAA"/>
    <property type="match status" value="1"/>
</dbReference>
<dbReference type="GO" id="GO:0005829">
    <property type="term" value="C:cytosol"/>
    <property type="evidence" value="ECO:0007669"/>
    <property type="project" value="TreeGrafter"/>
</dbReference>
<reference evidence="1 2" key="1">
    <citation type="journal article" date="2017" name="Water Res.">
        <title>Comammox in drinking water systems.</title>
        <authorList>
            <person name="Wang Y."/>
            <person name="Ma L."/>
            <person name="Mao Y."/>
            <person name="Jiang X."/>
            <person name="Xia Y."/>
            <person name="Yu K."/>
            <person name="Li B."/>
            <person name="Zhang T."/>
        </authorList>
    </citation>
    <scope>NUCLEOTIDE SEQUENCE [LARGE SCALE GENOMIC DNA]</scope>
    <source>
        <strain evidence="1">SG_bin8</strain>
    </source>
</reference>
<evidence type="ECO:0000313" key="1">
    <source>
        <dbReference type="EMBL" id="OQW51055.1"/>
    </source>
</evidence>